<comment type="caution">
    <text evidence="1">The sequence shown here is derived from an EMBL/GenBank/DDBJ whole genome shotgun (WGS) entry which is preliminary data.</text>
</comment>
<reference evidence="1 2" key="1">
    <citation type="submission" date="2020-08" db="EMBL/GenBank/DDBJ databases">
        <title>Genomic Encyclopedia of Type Strains, Phase IV (KMG-IV): sequencing the most valuable type-strain genomes for metagenomic binning, comparative biology and taxonomic classification.</title>
        <authorList>
            <person name="Goeker M."/>
        </authorList>
    </citation>
    <scope>NUCLEOTIDE SEQUENCE [LARGE SCALE GENOMIC DNA]</scope>
    <source>
        <strain evidence="1 2">DSM 103737</strain>
    </source>
</reference>
<proteinExistence type="predicted"/>
<name>A0A840BU21_9HYPH</name>
<keyword evidence="2" id="KW-1185">Reference proteome</keyword>
<sequence>MDDFDMITLTDIHLQRLHAEAKRLAEDADRRLATALDSDDPDDWDAWKEADGIATGFKLALQEVAREAADPEPTPPAPALSYDDWRDAYRPVRNTIRKDAPFDGCMFETFGPELDAVRAADPACVWTLVSSDDDDGLCLLSGFHFVNRLGYLITERPWKGAESVEIALD</sequence>
<accession>A0A840BU21</accession>
<evidence type="ECO:0000313" key="2">
    <source>
        <dbReference type="Proteomes" id="UP000577362"/>
    </source>
</evidence>
<organism evidence="1 2">
    <name type="scientific">Chelatococcus caeni</name>
    <dbReference type="NCBI Taxonomy" id="1348468"/>
    <lineage>
        <taxon>Bacteria</taxon>
        <taxon>Pseudomonadati</taxon>
        <taxon>Pseudomonadota</taxon>
        <taxon>Alphaproteobacteria</taxon>
        <taxon>Hyphomicrobiales</taxon>
        <taxon>Chelatococcaceae</taxon>
        <taxon>Chelatococcus</taxon>
    </lineage>
</organism>
<dbReference type="EMBL" id="JACIEN010000001">
    <property type="protein sequence ID" value="MBB4015008.1"/>
    <property type="molecule type" value="Genomic_DNA"/>
</dbReference>
<gene>
    <name evidence="1" type="ORF">GGR16_000014</name>
</gene>
<dbReference type="AlphaFoldDB" id="A0A840BU21"/>
<dbReference type="RefSeq" id="WP_071923240.1">
    <property type="nucleotide sequence ID" value="NZ_JACIEN010000001.1"/>
</dbReference>
<evidence type="ECO:0000313" key="1">
    <source>
        <dbReference type="EMBL" id="MBB4015008.1"/>
    </source>
</evidence>
<protein>
    <submittedName>
        <fullName evidence="1">Uncharacterized protein</fullName>
    </submittedName>
</protein>
<dbReference type="Proteomes" id="UP000577362">
    <property type="component" value="Unassembled WGS sequence"/>
</dbReference>